<dbReference type="EMBL" id="CP089983">
    <property type="protein sequence ID" value="WXB01417.1"/>
    <property type="molecule type" value="Genomic_DNA"/>
</dbReference>
<keyword evidence="2" id="KW-1185">Reference proteome</keyword>
<protein>
    <submittedName>
        <fullName evidence="1">Sigma-70 family RNA polymerase sigma factor</fullName>
    </submittedName>
</protein>
<organism evidence="1 2">
    <name type="scientific">Pendulispora rubella</name>
    <dbReference type="NCBI Taxonomy" id="2741070"/>
    <lineage>
        <taxon>Bacteria</taxon>
        <taxon>Pseudomonadati</taxon>
        <taxon>Myxococcota</taxon>
        <taxon>Myxococcia</taxon>
        <taxon>Myxococcales</taxon>
        <taxon>Sorangiineae</taxon>
        <taxon>Pendulisporaceae</taxon>
        <taxon>Pendulispora</taxon>
    </lineage>
</organism>
<dbReference type="InterPro" id="IPR013324">
    <property type="entry name" value="RNA_pol_sigma_r3/r4-like"/>
</dbReference>
<dbReference type="InterPro" id="IPR014284">
    <property type="entry name" value="RNA_pol_sigma-70_dom"/>
</dbReference>
<dbReference type="NCBIfam" id="TIGR02937">
    <property type="entry name" value="sigma70-ECF"/>
    <property type="match status" value="1"/>
</dbReference>
<accession>A0ABZ2KRV4</accession>
<dbReference type="InterPro" id="IPR011745">
    <property type="entry name" value="RNA_pol_sigma70_MYXXA"/>
</dbReference>
<name>A0ABZ2KRV4_9BACT</name>
<dbReference type="Gene3D" id="1.10.1740.10">
    <property type="match status" value="1"/>
</dbReference>
<dbReference type="Proteomes" id="UP001374803">
    <property type="component" value="Chromosome"/>
</dbReference>
<dbReference type="RefSeq" id="WP_394831032.1">
    <property type="nucleotide sequence ID" value="NZ_CP089929.1"/>
</dbReference>
<evidence type="ECO:0000313" key="1">
    <source>
        <dbReference type="EMBL" id="WXB01417.1"/>
    </source>
</evidence>
<dbReference type="InterPro" id="IPR036388">
    <property type="entry name" value="WH-like_DNA-bd_sf"/>
</dbReference>
<reference evidence="1" key="1">
    <citation type="submission" date="2021-12" db="EMBL/GenBank/DDBJ databases">
        <title>Discovery of the Pendulisporaceae a myxobacterial family with distinct sporulation behavior and unique specialized metabolism.</title>
        <authorList>
            <person name="Garcia R."/>
            <person name="Popoff A."/>
            <person name="Bader C.D."/>
            <person name="Loehr J."/>
            <person name="Walesch S."/>
            <person name="Walt C."/>
            <person name="Boldt J."/>
            <person name="Bunk B."/>
            <person name="Haeckl F.J.F.P.J."/>
            <person name="Gunesch A.P."/>
            <person name="Birkelbach J."/>
            <person name="Nuebel U."/>
            <person name="Pietschmann T."/>
            <person name="Bach T."/>
            <person name="Mueller R."/>
        </authorList>
    </citation>
    <scope>NUCLEOTIDE SEQUENCE</scope>
    <source>
        <strain evidence="1">MSr11367</strain>
    </source>
</reference>
<dbReference type="NCBIfam" id="TIGR03001">
    <property type="entry name" value="Sig-70_gmx1"/>
    <property type="match status" value="1"/>
</dbReference>
<proteinExistence type="predicted"/>
<gene>
    <name evidence="1" type="ORF">LVJ94_31430</name>
</gene>
<dbReference type="SUPFAM" id="SSF88946">
    <property type="entry name" value="Sigma2 domain of RNA polymerase sigma factors"/>
    <property type="match status" value="1"/>
</dbReference>
<dbReference type="SUPFAM" id="SSF88659">
    <property type="entry name" value="Sigma3 and sigma4 domains of RNA polymerase sigma factors"/>
    <property type="match status" value="1"/>
</dbReference>
<sequence>MGRDGFDADIDEPIARFANEGRAAWPGLHVDVAEFVRFVAKRLPQGDVEVALASLNPGGLYLACACSRGNSDAIAALEAAYFADCDGALARMANGSGFADEVKQRVREKLFVAESGDEPRIATYGGRGDLRTFVRVVMMRQAISLRRRKDREVPLESGSWPWASADPELVHLREQCGAEFERAFREAVKALSSEERNLLRYHYLDGLTIDHLGAIYGLHRASAARRLTKVRATLVEATRRMLAERLKLRTGELESVLRLIEGEVDVSLRRVLGDAHSRV</sequence>
<evidence type="ECO:0000313" key="2">
    <source>
        <dbReference type="Proteomes" id="UP001374803"/>
    </source>
</evidence>
<dbReference type="Gene3D" id="1.10.10.10">
    <property type="entry name" value="Winged helix-like DNA-binding domain superfamily/Winged helix DNA-binding domain"/>
    <property type="match status" value="1"/>
</dbReference>
<dbReference type="InterPro" id="IPR013325">
    <property type="entry name" value="RNA_pol_sigma_r2"/>
</dbReference>